<dbReference type="EMBL" id="CP003940">
    <property type="protein sequence ID" value="AFZ46398.1"/>
    <property type="molecule type" value="Genomic_DNA"/>
</dbReference>
<dbReference type="STRING" id="292563.Cyast_0418"/>
<organism evidence="1 2">
    <name type="scientific">Cyanobacterium stanieri (strain ATCC 29140 / PCC 7202)</name>
    <dbReference type="NCBI Taxonomy" id="292563"/>
    <lineage>
        <taxon>Bacteria</taxon>
        <taxon>Bacillati</taxon>
        <taxon>Cyanobacteriota</taxon>
        <taxon>Cyanophyceae</taxon>
        <taxon>Oscillatoriophycideae</taxon>
        <taxon>Chroococcales</taxon>
        <taxon>Geminocystaceae</taxon>
        <taxon>Cyanobacterium</taxon>
    </lineage>
</organism>
<dbReference type="HOGENOM" id="CLU_3182751_0_0_3"/>
<dbReference type="Pfam" id="PF26369">
    <property type="entry name" value="UPF0426"/>
    <property type="match status" value="1"/>
</dbReference>
<dbReference type="BioCyc" id="CSTA292563:G1353-422-MONOMER"/>
<name>K9YJW2_CYASC</name>
<protein>
    <submittedName>
        <fullName evidence="1">Uncharacterized protein</fullName>
    </submittedName>
</protein>
<sequence length="46" mass="5217">MFLQELFFVCEEASKQPMAFVGGFVAGILRLDIHDEPLSSWLQSND</sequence>
<accession>K9YJW2</accession>
<dbReference type="Proteomes" id="UP000010483">
    <property type="component" value="Chromosome"/>
</dbReference>
<proteinExistence type="predicted"/>
<keyword evidence="2" id="KW-1185">Reference proteome</keyword>
<dbReference type="AlphaFoldDB" id="K9YJW2"/>
<dbReference type="InterPro" id="IPR040278">
    <property type="entry name" value="UPF0426"/>
</dbReference>
<evidence type="ECO:0000313" key="1">
    <source>
        <dbReference type="EMBL" id="AFZ46398.1"/>
    </source>
</evidence>
<dbReference type="KEGG" id="csn:Cyast_0418"/>
<gene>
    <name evidence="1" type="ordered locus">Cyast_0418</name>
</gene>
<reference evidence="2" key="1">
    <citation type="journal article" date="2013" name="Proc. Natl. Acad. Sci. U.S.A.">
        <title>Improving the coverage of the cyanobacterial phylum using diversity-driven genome sequencing.</title>
        <authorList>
            <person name="Shih P.M."/>
            <person name="Wu D."/>
            <person name="Latifi A."/>
            <person name="Axen S.D."/>
            <person name="Fewer D.P."/>
            <person name="Talla E."/>
            <person name="Calteau A."/>
            <person name="Cai F."/>
            <person name="Tandeau de Marsac N."/>
            <person name="Rippka R."/>
            <person name="Herdman M."/>
            <person name="Sivonen K."/>
            <person name="Coursin T."/>
            <person name="Laurent T."/>
            <person name="Goodwin L."/>
            <person name="Nolan M."/>
            <person name="Davenport K.W."/>
            <person name="Han C.S."/>
            <person name="Rubin E.M."/>
            <person name="Eisen J.A."/>
            <person name="Woyke T."/>
            <person name="Gugger M."/>
            <person name="Kerfeld C.A."/>
        </authorList>
    </citation>
    <scope>NUCLEOTIDE SEQUENCE [LARGE SCALE GENOMIC DNA]</scope>
    <source>
        <strain evidence="2">ATCC 29140 / PCC 7202</strain>
    </source>
</reference>
<evidence type="ECO:0000313" key="2">
    <source>
        <dbReference type="Proteomes" id="UP000010483"/>
    </source>
</evidence>